<dbReference type="Gene3D" id="3.90.20.20">
    <property type="match status" value="1"/>
</dbReference>
<dbReference type="InterPro" id="IPR013805">
    <property type="entry name" value="GrpE_CC"/>
</dbReference>
<dbReference type="InterPro" id="IPR000740">
    <property type="entry name" value="GrpE"/>
</dbReference>
<dbReference type="Gene3D" id="2.30.22.10">
    <property type="entry name" value="Head domain of nucleotide exchange factor GrpE"/>
    <property type="match status" value="1"/>
</dbReference>
<keyword evidence="9" id="KW-1185">Reference proteome</keyword>
<feature type="coiled-coil region" evidence="6">
    <location>
        <begin position="28"/>
        <end position="55"/>
    </location>
</feature>
<evidence type="ECO:0000256" key="2">
    <source>
        <dbReference type="ARBA" id="ARBA00023016"/>
    </source>
</evidence>
<dbReference type="InterPro" id="IPR009012">
    <property type="entry name" value="GrpE_head"/>
</dbReference>
<keyword evidence="2 4" id="KW-0346">Stress response</keyword>
<dbReference type="RefSeq" id="WP_213669175.1">
    <property type="nucleotide sequence ID" value="NZ_JAHCDA010000001.1"/>
</dbReference>
<evidence type="ECO:0000256" key="7">
    <source>
        <dbReference type="SAM" id="MobiDB-lite"/>
    </source>
</evidence>
<evidence type="ECO:0000313" key="9">
    <source>
        <dbReference type="Proteomes" id="UP000766336"/>
    </source>
</evidence>
<organism evidence="8 9">
    <name type="scientific">Roseococcus pinisoli</name>
    <dbReference type="NCBI Taxonomy" id="2835040"/>
    <lineage>
        <taxon>Bacteria</taxon>
        <taxon>Pseudomonadati</taxon>
        <taxon>Pseudomonadota</taxon>
        <taxon>Alphaproteobacteria</taxon>
        <taxon>Acetobacterales</taxon>
        <taxon>Roseomonadaceae</taxon>
        <taxon>Roseococcus</taxon>
    </lineage>
</organism>
<comment type="subunit">
    <text evidence="4">Homodimer.</text>
</comment>
<dbReference type="PANTHER" id="PTHR21237:SF23">
    <property type="entry name" value="GRPE PROTEIN HOMOLOG, MITOCHONDRIAL"/>
    <property type="match status" value="1"/>
</dbReference>
<comment type="subcellular location">
    <subcellularLocation>
        <location evidence="4">Cytoplasm</location>
    </subcellularLocation>
</comment>
<evidence type="ECO:0000256" key="6">
    <source>
        <dbReference type="SAM" id="Coils"/>
    </source>
</evidence>
<proteinExistence type="inferred from homology"/>
<sequence>MTDPQTPHPADIAPEAPDAPAPTPEERIATLEADLAEMKDRWLRAEAEVQNVRNRGKDEVEKARNYAAQKFAGDVVEIFENLHRGLAALPAPTEGEPELIGRMREGFEGVERFMLQRLEANGVVRKDAQGQPFDPDFHQAMSEAPAPAGVEPGTVLQAWSSAWTLNGRLLKPAMVVVAGKPAG</sequence>
<dbReference type="SUPFAM" id="SSF51064">
    <property type="entry name" value="Head domain of nucleotide exchange factor GrpE"/>
    <property type="match status" value="1"/>
</dbReference>
<keyword evidence="3 4" id="KW-0143">Chaperone</keyword>
<dbReference type="EMBL" id="JAHCDA010000001">
    <property type="protein sequence ID" value="MBS7810562.1"/>
    <property type="molecule type" value="Genomic_DNA"/>
</dbReference>
<evidence type="ECO:0000256" key="4">
    <source>
        <dbReference type="HAMAP-Rule" id="MF_01151"/>
    </source>
</evidence>
<comment type="caution">
    <text evidence="8">The sequence shown here is derived from an EMBL/GenBank/DDBJ whole genome shotgun (WGS) entry which is preliminary data.</text>
</comment>
<dbReference type="PRINTS" id="PR00773">
    <property type="entry name" value="GRPEPROTEIN"/>
</dbReference>
<dbReference type="HAMAP" id="MF_01151">
    <property type="entry name" value="GrpE"/>
    <property type="match status" value="1"/>
</dbReference>
<dbReference type="CDD" id="cd00446">
    <property type="entry name" value="GrpE"/>
    <property type="match status" value="1"/>
</dbReference>
<evidence type="ECO:0000256" key="1">
    <source>
        <dbReference type="ARBA" id="ARBA00009054"/>
    </source>
</evidence>
<dbReference type="SUPFAM" id="SSF58014">
    <property type="entry name" value="Coiled-coil domain of nucleotide exchange factor GrpE"/>
    <property type="match status" value="1"/>
</dbReference>
<reference evidence="8 9" key="1">
    <citation type="submission" date="2021-05" db="EMBL/GenBank/DDBJ databases">
        <title>Roseococcus sp. XZZS9, whole genome shotgun sequencing project.</title>
        <authorList>
            <person name="Zhao G."/>
            <person name="Shen L."/>
        </authorList>
    </citation>
    <scope>NUCLEOTIDE SEQUENCE [LARGE SCALE GENOMIC DNA]</scope>
    <source>
        <strain evidence="8 9">XZZS9</strain>
    </source>
</reference>
<dbReference type="Pfam" id="PF01025">
    <property type="entry name" value="GrpE"/>
    <property type="match status" value="1"/>
</dbReference>
<name>A0ABS5QC84_9PROT</name>
<keyword evidence="4" id="KW-0963">Cytoplasm</keyword>
<keyword evidence="6" id="KW-0175">Coiled coil</keyword>
<evidence type="ECO:0000256" key="3">
    <source>
        <dbReference type="ARBA" id="ARBA00023186"/>
    </source>
</evidence>
<evidence type="ECO:0000256" key="5">
    <source>
        <dbReference type="RuleBase" id="RU004478"/>
    </source>
</evidence>
<evidence type="ECO:0000313" key="8">
    <source>
        <dbReference type="EMBL" id="MBS7810562.1"/>
    </source>
</evidence>
<gene>
    <name evidence="4" type="primary">grpE</name>
    <name evidence="8" type="ORF">KHU32_06410</name>
</gene>
<comment type="similarity">
    <text evidence="1 4 5">Belongs to the GrpE family.</text>
</comment>
<comment type="function">
    <text evidence="4">Participates actively in the response to hyperosmotic and heat shock by preventing the aggregation of stress-denatured proteins, in association with DnaK and GrpE. It is the nucleotide exchange factor for DnaK and may function as a thermosensor. Unfolded proteins bind initially to DnaJ; upon interaction with the DnaJ-bound protein, DnaK hydrolyzes its bound ATP, resulting in the formation of a stable complex. GrpE releases ADP from DnaK; ATP binding to DnaK triggers the release of the substrate protein, thus completing the reaction cycle. Several rounds of ATP-dependent interactions between DnaJ, DnaK and GrpE are required for fully efficient folding.</text>
</comment>
<dbReference type="PANTHER" id="PTHR21237">
    <property type="entry name" value="GRPE PROTEIN"/>
    <property type="match status" value="1"/>
</dbReference>
<protein>
    <recommendedName>
        <fullName evidence="4">Protein GrpE</fullName>
    </recommendedName>
    <alternativeName>
        <fullName evidence="4">HSP-70 cofactor</fullName>
    </alternativeName>
</protein>
<accession>A0ABS5QC84</accession>
<dbReference type="Proteomes" id="UP000766336">
    <property type="component" value="Unassembled WGS sequence"/>
</dbReference>
<feature type="region of interest" description="Disordered" evidence="7">
    <location>
        <begin position="1"/>
        <end position="25"/>
    </location>
</feature>